<dbReference type="PANTHER" id="PTHR47487:SF3">
    <property type="entry name" value="GLUTENIN, HIGH MOLECULAR WEIGHT SUBUNIT 12-LIKE"/>
    <property type="match status" value="1"/>
</dbReference>
<dbReference type="Gramene" id="Vigun10g100600.2.v1.2">
    <property type="protein sequence ID" value="Vigun10g100600.2.v1.2"/>
    <property type="gene ID" value="Vigun10g100600.v1.2"/>
</dbReference>
<evidence type="ECO:0000313" key="5">
    <source>
        <dbReference type="Proteomes" id="UP000501690"/>
    </source>
</evidence>
<dbReference type="GO" id="GO:0008270">
    <property type="term" value="F:zinc ion binding"/>
    <property type="evidence" value="ECO:0007669"/>
    <property type="project" value="InterPro"/>
</dbReference>
<dbReference type="SMART" id="SM00451">
    <property type="entry name" value="ZnF_U1"/>
    <property type="match status" value="2"/>
</dbReference>
<dbReference type="SMART" id="SM00355">
    <property type="entry name" value="ZnF_C2H2"/>
    <property type="match status" value="2"/>
</dbReference>
<evidence type="ECO:0000259" key="3">
    <source>
        <dbReference type="SMART" id="SM00451"/>
    </source>
</evidence>
<evidence type="ECO:0000259" key="2">
    <source>
        <dbReference type="SMART" id="SM00355"/>
    </source>
</evidence>
<evidence type="ECO:0008006" key="6">
    <source>
        <dbReference type="Google" id="ProtNLM"/>
    </source>
</evidence>
<proteinExistence type="predicted"/>
<dbReference type="Gene3D" id="3.30.160.60">
    <property type="entry name" value="Classic Zinc Finger"/>
    <property type="match status" value="2"/>
</dbReference>
<feature type="region of interest" description="Disordered" evidence="1">
    <location>
        <begin position="205"/>
        <end position="310"/>
    </location>
</feature>
<dbReference type="EMBL" id="CP039352">
    <property type="protein sequence ID" value="QCE03067.1"/>
    <property type="molecule type" value="Genomic_DNA"/>
</dbReference>
<protein>
    <recommendedName>
        <fullName evidence="6">U1-type domain-containing protein</fullName>
    </recommendedName>
</protein>
<dbReference type="PANTHER" id="PTHR47487">
    <property type="entry name" value="OS06G0651300 PROTEIN-RELATED"/>
    <property type="match status" value="1"/>
</dbReference>
<dbReference type="InterPro" id="IPR036236">
    <property type="entry name" value="Znf_C2H2_sf"/>
</dbReference>
<feature type="compositionally biased region" description="Polar residues" evidence="1">
    <location>
        <begin position="478"/>
        <end position="501"/>
    </location>
</feature>
<reference evidence="4 5" key="1">
    <citation type="submission" date="2019-04" db="EMBL/GenBank/DDBJ databases">
        <title>An improved genome assembly and genetic linkage map for asparagus bean, Vigna unguiculata ssp. sesquipedialis.</title>
        <authorList>
            <person name="Xia Q."/>
            <person name="Zhang R."/>
            <person name="Dong Y."/>
        </authorList>
    </citation>
    <scope>NUCLEOTIDE SEQUENCE [LARGE SCALE GENOMIC DNA]</scope>
    <source>
        <tissue evidence="4">Leaf</tissue>
    </source>
</reference>
<dbReference type="SUPFAM" id="SSF57667">
    <property type="entry name" value="beta-beta-alpha zinc fingers"/>
    <property type="match status" value="2"/>
</dbReference>
<feature type="domain" description="C2H2-type" evidence="2">
    <location>
        <begin position="168"/>
        <end position="192"/>
    </location>
</feature>
<dbReference type="GO" id="GO:0003676">
    <property type="term" value="F:nucleic acid binding"/>
    <property type="evidence" value="ECO:0007669"/>
    <property type="project" value="InterPro"/>
</dbReference>
<dbReference type="InterPro" id="IPR013087">
    <property type="entry name" value="Znf_C2H2_type"/>
</dbReference>
<gene>
    <name evidence="4" type="ORF">DEO72_LG8g1086</name>
</gene>
<dbReference type="OrthoDB" id="434647at2759"/>
<feature type="compositionally biased region" description="Gly residues" evidence="1">
    <location>
        <begin position="90"/>
        <end position="99"/>
    </location>
</feature>
<organism evidence="4 5">
    <name type="scientific">Vigna unguiculata</name>
    <name type="common">Cowpea</name>
    <dbReference type="NCBI Taxonomy" id="3917"/>
    <lineage>
        <taxon>Eukaryota</taxon>
        <taxon>Viridiplantae</taxon>
        <taxon>Streptophyta</taxon>
        <taxon>Embryophyta</taxon>
        <taxon>Tracheophyta</taxon>
        <taxon>Spermatophyta</taxon>
        <taxon>Magnoliopsida</taxon>
        <taxon>eudicotyledons</taxon>
        <taxon>Gunneridae</taxon>
        <taxon>Pentapetalae</taxon>
        <taxon>rosids</taxon>
        <taxon>fabids</taxon>
        <taxon>Fabales</taxon>
        <taxon>Fabaceae</taxon>
        <taxon>Papilionoideae</taxon>
        <taxon>50 kb inversion clade</taxon>
        <taxon>NPAAA clade</taxon>
        <taxon>indigoferoid/millettioid clade</taxon>
        <taxon>Phaseoleae</taxon>
        <taxon>Vigna</taxon>
    </lineage>
</organism>
<feature type="region of interest" description="Disordered" evidence="1">
    <location>
        <begin position="457"/>
        <end position="501"/>
    </location>
</feature>
<feature type="domain" description="U1-type" evidence="3">
    <location>
        <begin position="317"/>
        <end position="351"/>
    </location>
</feature>
<dbReference type="AlphaFoldDB" id="A0A4D6MT33"/>
<feature type="compositionally biased region" description="Polar residues" evidence="1">
    <location>
        <begin position="206"/>
        <end position="239"/>
    </location>
</feature>
<dbReference type="Proteomes" id="UP000501690">
    <property type="component" value="Linkage Group LG8"/>
</dbReference>
<sequence length="501" mass="53655">MDYSGYNYQQQQQQHSYGYDPSQIQIQPYDQSYAYQQYYAYNSQYAYFPNTHQGQFQFQSEPAPLHPPGVNPTVPESAPTGPSQYRGRGGRGGRPFRGAGRGRGHGRGHGVGGGRHAPSHSSGAAISHAAGAPAAAGTGSAIDPSSSVSVPTQLPKQARVQPPAPRKVCCEICKVECNTPEILEQHKNGKKHQKNMRVHEELQRRNALNGQQNAQIPTSQLNLTDQPKQVQESENNGSPAENLGSRVIVNNNHEDETQQQNNVGNISEASEAPEAKNTDNSAATRGRGIKRKKKGGGKGGKYMRTNDGLKPVEPAQTMSFRCELCDVKCESQVVYQSHVTGKKHLSKLRRAHDPQASSGVGQQPALSGALLGLQALYPPDINALSNAINAQVQQGDNDPQVLLAQLLMTVLSQAQVTAASQVTGVTAAQMPGPISMAGPSYEPQLLQTQVSEITPHVNLENPSGETKTEVLPDPSLESKAQQGSSVSTQIEGGGSETKQSV</sequence>
<feature type="compositionally biased region" description="Polar residues" evidence="1">
    <location>
        <begin position="258"/>
        <end position="268"/>
    </location>
</feature>
<feature type="region of interest" description="Disordered" evidence="1">
    <location>
        <begin position="58"/>
        <end position="162"/>
    </location>
</feature>
<dbReference type="Pfam" id="PF12874">
    <property type="entry name" value="zf-met"/>
    <property type="match status" value="2"/>
</dbReference>
<evidence type="ECO:0000313" key="4">
    <source>
        <dbReference type="EMBL" id="QCE03067.1"/>
    </source>
</evidence>
<feature type="compositionally biased region" description="Basic residues" evidence="1">
    <location>
        <begin position="287"/>
        <end position="296"/>
    </location>
</feature>
<evidence type="ECO:0000256" key="1">
    <source>
        <dbReference type="SAM" id="MobiDB-lite"/>
    </source>
</evidence>
<name>A0A4D6MT33_VIGUN</name>
<feature type="domain" description="C2H2-type" evidence="2">
    <location>
        <begin position="320"/>
        <end position="344"/>
    </location>
</feature>
<feature type="domain" description="U1-type" evidence="3">
    <location>
        <begin position="165"/>
        <end position="199"/>
    </location>
</feature>
<dbReference type="InterPro" id="IPR003604">
    <property type="entry name" value="Matrin/U1-like-C_Znf_C2H2"/>
</dbReference>
<feature type="compositionally biased region" description="Polar residues" evidence="1">
    <location>
        <begin position="143"/>
        <end position="155"/>
    </location>
</feature>
<accession>A0A4D6MT33</accession>
<dbReference type="Gramene" id="Vigun10g100600.4.v1.2">
    <property type="protein sequence ID" value="Vigun10g100600.4.v1.2"/>
    <property type="gene ID" value="Vigun10g100600.v1.2"/>
</dbReference>
<feature type="compositionally biased region" description="Low complexity" evidence="1">
    <location>
        <begin position="119"/>
        <end position="142"/>
    </location>
</feature>
<keyword evidence="5" id="KW-1185">Reference proteome</keyword>